<name>A0A1L9TQC7_9EURO</name>
<dbReference type="OrthoDB" id="5985073at2759"/>
<keyword evidence="7" id="KW-1185">Reference proteome</keyword>
<feature type="chain" id="PRO_5012499361" description="LysM domain-containing protein" evidence="4">
    <location>
        <begin position="18"/>
        <end position="589"/>
    </location>
</feature>
<feature type="region of interest" description="Disordered" evidence="3">
    <location>
        <begin position="23"/>
        <end position="42"/>
    </location>
</feature>
<dbReference type="InterPro" id="IPR052210">
    <property type="entry name" value="LysM1-like"/>
</dbReference>
<dbReference type="SUPFAM" id="SSF54106">
    <property type="entry name" value="LysM domain"/>
    <property type="match status" value="3"/>
</dbReference>
<evidence type="ECO:0000256" key="4">
    <source>
        <dbReference type="SAM" id="SignalP"/>
    </source>
</evidence>
<dbReference type="PANTHER" id="PTHR34997:SF1">
    <property type="entry name" value="PEPTIDOGLYCAN-BINDING LYSIN DOMAIN"/>
    <property type="match status" value="1"/>
</dbReference>
<feature type="compositionally biased region" description="Polar residues" evidence="3">
    <location>
        <begin position="548"/>
        <end position="577"/>
    </location>
</feature>
<evidence type="ECO:0000259" key="5">
    <source>
        <dbReference type="PROSITE" id="PS51782"/>
    </source>
</evidence>
<feature type="region of interest" description="Disordered" evidence="3">
    <location>
        <begin position="103"/>
        <end position="215"/>
    </location>
</feature>
<feature type="domain" description="LysM" evidence="5">
    <location>
        <begin position="216"/>
        <end position="264"/>
    </location>
</feature>
<dbReference type="AlphaFoldDB" id="A0A1L9TQC7"/>
<protein>
    <recommendedName>
        <fullName evidence="5">LysM domain-containing protein</fullName>
    </recommendedName>
</protein>
<organism evidence="6 7">
    <name type="scientific">Aspergillus sydowii CBS 593.65</name>
    <dbReference type="NCBI Taxonomy" id="1036612"/>
    <lineage>
        <taxon>Eukaryota</taxon>
        <taxon>Fungi</taxon>
        <taxon>Dikarya</taxon>
        <taxon>Ascomycota</taxon>
        <taxon>Pezizomycotina</taxon>
        <taxon>Eurotiomycetes</taxon>
        <taxon>Eurotiomycetidae</taxon>
        <taxon>Eurotiales</taxon>
        <taxon>Aspergillaceae</taxon>
        <taxon>Aspergillus</taxon>
        <taxon>Aspergillus subgen. Nidulantes</taxon>
    </lineage>
</organism>
<evidence type="ECO:0000256" key="3">
    <source>
        <dbReference type="SAM" id="MobiDB-lite"/>
    </source>
</evidence>
<dbReference type="GeneID" id="63762751"/>
<evidence type="ECO:0000313" key="6">
    <source>
        <dbReference type="EMBL" id="OJJ61621.1"/>
    </source>
</evidence>
<feature type="domain" description="LysM" evidence="5">
    <location>
        <begin position="317"/>
        <end position="364"/>
    </location>
</feature>
<feature type="domain" description="LysM" evidence="5">
    <location>
        <begin position="50"/>
        <end position="97"/>
    </location>
</feature>
<dbReference type="Pfam" id="PF01476">
    <property type="entry name" value="LysM"/>
    <property type="match status" value="2"/>
</dbReference>
<feature type="signal peptide" evidence="4">
    <location>
        <begin position="1"/>
        <end position="17"/>
    </location>
</feature>
<dbReference type="PROSITE" id="PS51782">
    <property type="entry name" value="LYSM"/>
    <property type="match status" value="5"/>
</dbReference>
<dbReference type="PANTHER" id="PTHR34997">
    <property type="entry name" value="AM15"/>
    <property type="match status" value="1"/>
</dbReference>
<dbReference type="EMBL" id="KV878584">
    <property type="protein sequence ID" value="OJJ61621.1"/>
    <property type="molecule type" value="Genomic_DNA"/>
</dbReference>
<evidence type="ECO:0000256" key="2">
    <source>
        <dbReference type="ARBA" id="ARBA00023026"/>
    </source>
</evidence>
<reference evidence="7" key="1">
    <citation type="journal article" date="2017" name="Genome Biol.">
        <title>Comparative genomics reveals high biological diversity and specific adaptations in the industrially and medically important fungal genus Aspergillus.</title>
        <authorList>
            <person name="de Vries R.P."/>
            <person name="Riley R."/>
            <person name="Wiebenga A."/>
            <person name="Aguilar-Osorio G."/>
            <person name="Amillis S."/>
            <person name="Uchima C.A."/>
            <person name="Anderluh G."/>
            <person name="Asadollahi M."/>
            <person name="Askin M."/>
            <person name="Barry K."/>
            <person name="Battaglia E."/>
            <person name="Bayram O."/>
            <person name="Benocci T."/>
            <person name="Braus-Stromeyer S.A."/>
            <person name="Caldana C."/>
            <person name="Canovas D."/>
            <person name="Cerqueira G.C."/>
            <person name="Chen F."/>
            <person name="Chen W."/>
            <person name="Choi C."/>
            <person name="Clum A."/>
            <person name="Dos Santos R.A."/>
            <person name="Damasio A.R."/>
            <person name="Diallinas G."/>
            <person name="Emri T."/>
            <person name="Fekete E."/>
            <person name="Flipphi M."/>
            <person name="Freyberg S."/>
            <person name="Gallo A."/>
            <person name="Gournas C."/>
            <person name="Habgood R."/>
            <person name="Hainaut M."/>
            <person name="Harispe M.L."/>
            <person name="Henrissat B."/>
            <person name="Hilden K.S."/>
            <person name="Hope R."/>
            <person name="Hossain A."/>
            <person name="Karabika E."/>
            <person name="Karaffa L."/>
            <person name="Karanyi Z."/>
            <person name="Krasevec N."/>
            <person name="Kuo A."/>
            <person name="Kusch H."/>
            <person name="LaButti K."/>
            <person name="Lagendijk E.L."/>
            <person name="Lapidus A."/>
            <person name="Levasseur A."/>
            <person name="Lindquist E."/>
            <person name="Lipzen A."/>
            <person name="Logrieco A.F."/>
            <person name="MacCabe A."/>
            <person name="Maekelae M.R."/>
            <person name="Malavazi I."/>
            <person name="Melin P."/>
            <person name="Meyer V."/>
            <person name="Mielnichuk N."/>
            <person name="Miskei M."/>
            <person name="Molnar A.P."/>
            <person name="Mule G."/>
            <person name="Ngan C.Y."/>
            <person name="Orejas M."/>
            <person name="Orosz E."/>
            <person name="Ouedraogo J.P."/>
            <person name="Overkamp K.M."/>
            <person name="Park H.-S."/>
            <person name="Perrone G."/>
            <person name="Piumi F."/>
            <person name="Punt P.J."/>
            <person name="Ram A.F."/>
            <person name="Ramon A."/>
            <person name="Rauscher S."/>
            <person name="Record E."/>
            <person name="Riano-Pachon D.M."/>
            <person name="Robert V."/>
            <person name="Roehrig J."/>
            <person name="Ruller R."/>
            <person name="Salamov A."/>
            <person name="Salih N.S."/>
            <person name="Samson R.A."/>
            <person name="Sandor E."/>
            <person name="Sanguinetti M."/>
            <person name="Schuetze T."/>
            <person name="Sepcic K."/>
            <person name="Shelest E."/>
            <person name="Sherlock G."/>
            <person name="Sophianopoulou V."/>
            <person name="Squina F.M."/>
            <person name="Sun H."/>
            <person name="Susca A."/>
            <person name="Todd R.B."/>
            <person name="Tsang A."/>
            <person name="Unkles S.E."/>
            <person name="van de Wiele N."/>
            <person name="van Rossen-Uffink D."/>
            <person name="Oliveira J.V."/>
            <person name="Vesth T.C."/>
            <person name="Visser J."/>
            <person name="Yu J.-H."/>
            <person name="Zhou M."/>
            <person name="Andersen M.R."/>
            <person name="Archer D.B."/>
            <person name="Baker S.E."/>
            <person name="Benoit I."/>
            <person name="Brakhage A.A."/>
            <person name="Braus G.H."/>
            <person name="Fischer R."/>
            <person name="Frisvad J.C."/>
            <person name="Goldman G.H."/>
            <person name="Houbraken J."/>
            <person name="Oakley B."/>
            <person name="Pocsi I."/>
            <person name="Scazzocchio C."/>
            <person name="Seiboth B."/>
            <person name="vanKuyk P.A."/>
            <person name="Wortman J."/>
            <person name="Dyer P.S."/>
            <person name="Grigoriev I.V."/>
        </authorList>
    </citation>
    <scope>NUCLEOTIDE SEQUENCE [LARGE SCALE GENOMIC DNA]</scope>
    <source>
        <strain evidence="7">CBS 593.65</strain>
    </source>
</reference>
<feature type="domain" description="LysM" evidence="5">
    <location>
        <begin position="475"/>
        <end position="524"/>
    </location>
</feature>
<dbReference type="Gene3D" id="3.10.350.10">
    <property type="entry name" value="LysM domain"/>
    <property type="match status" value="5"/>
</dbReference>
<feature type="compositionally biased region" description="Low complexity" evidence="3">
    <location>
        <begin position="110"/>
        <end position="189"/>
    </location>
</feature>
<proteinExistence type="predicted"/>
<sequence length="589" mass="64115">MLKHYLALLLLFTCVFATTIQDRADSKDPPPSETTPSLATRPGTDKNCVRWFPAKRGDTCDKIVHLFNISLPDFFKWNPDLDKNCEKNLWADYSYCVGVGKPPNPPAPPTTSTKTTNVSTTKTTSSSSTKSTITGNATTSTTLASAGSSTPGASGSSSALIPSGSPTPSSSTPLTPTGSYSTANPITTWTPPPPTSRNDTWPPTHTQPGQPEGCNRWHRVAVGDTCDTIQARYAVWVSPEQLLEWNPGLAEDCAFPFVGYWVCVGQPLNTTFTYYPADTGTTTMPEPTNHTSTVFPTNSTTWMPSPTQSGLAQNCRNYYQADKTDTCSTIMERFYYLTEKELHDWNPGLKDNCSGLSAGYYYCVAAFPSGQEPMPPTVTTVPFPTGTGTVKECTAWYRARELDTCIFISLKFGTFSAKEFINWNPSVLEDCSLIQVDQWYCVAVPDTPKTRTEPFPTAMPTLFPRQPNIIKSCTWFWPVLKGDSCASIIKKNGITLTQFTAWNPDVLDEKGVCRNVIPNHEVCVDAPESNSGSTVPSSSSLGFETVTARPSTTINSSTGIQSSSTVKTSMNPSTSPSQFPPNDRLNAIS</sequence>
<feature type="compositionally biased region" description="Polar residues" evidence="3">
    <location>
        <begin position="196"/>
        <end position="209"/>
    </location>
</feature>
<feature type="region of interest" description="Disordered" evidence="3">
    <location>
        <begin position="525"/>
        <end position="589"/>
    </location>
</feature>
<evidence type="ECO:0000256" key="1">
    <source>
        <dbReference type="ARBA" id="ARBA00022669"/>
    </source>
</evidence>
<dbReference type="InterPro" id="IPR018392">
    <property type="entry name" value="LysM"/>
</dbReference>
<dbReference type="SMART" id="SM00257">
    <property type="entry name" value="LysM"/>
    <property type="match status" value="5"/>
</dbReference>
<keyword evidence="2" id="KW-0843">Virulence</keyword>
<dbReference type="VEuPathDB" id="FungiDB:ASPSYDRAFT_43528"/>
<dbReference type="Proteomes" id="UP000184356">
    <property type="component" value="Unassembled WGS sequence"/>
</dbReference>
<keyword evidence="4" id="KW-0732">Signal</keyword>
<dbReference type="InterPro" id="IPR036779">
    <property type="entry name" value="LysM_dom_sf"/>
</dbReference>
<feature type="domain" description="LysM" evidence="5">
    <location>
        <begin position="395"/>
        <end position="442"/>
    </location>
</feature>
<keyword evidence="1" id="KW-0147">Chitin-binding</keyword>
<dbReference type="CDD" id="cd00118">
    <property type="entry name" value="LysM"/>
    <property type="match status" value="3"/>
</dbReference>
<feature type="compositionally biased region" description="Low complexity" evidence="3">
    <location>
        <begin position="529"/>
        <end position="540"/>
    </location>
</feature>
<dbReference type="GO" id="GO:0008061">
    <property type="term" value="F:chitin binding"/>
    <property type="evidence" value="ECO:0007669"/>
    <property type="project" value="UniProtKB-KW"/>
</dbReference>
<accession>A0A1L9TQC7</accession>
<dbReference type="RefSeq" id="XP_040705427.1">
    <property type="nucleotide sequence ID" value="XM_040846678.1"/>
</dbReference>
<dbReference type="STRING" id="1036612.A0A1L9TQC7"/>
<gene>
    <name evidence="6" type="ORF">ASPSYDRAFT_43528</name>
</gene>
<evidence type="ECO:0000313" key="7">
    <source>
        <dbReference type="Proteomes" id="UP000184356"/>
    </source>
</evidence>